<proteinExistence type="predicted"/>
<feature type="domain" description="EF-hand" evidence="2">
    <location>
        <begin position="88"/>
        <end position="117"/>
    </location>
</feature>
<dbReference type="CDD" id="cd00051">
    <property type="entry name" value="EFh"/>
    <property type="match status" value="2"/>
</dbReference>
<evidence type="ECO:0000313" key="3">
    <source>
        <dbReference type="EMBL" id="NJR79376.1"/>
    </source>
</evidence>
<gene>
    <name evidence="3" type="ORF">HBH26_12365</name>
</gene>
<evidence type="ECO:0000256" key="1">
    <source>
        <dbReference type="SAM" id="MobiDB-lite"/>
    </source>
</evidence>
<accession>A0ABX1CRD6</accession>
<comment type="caution">
    <text evidence="3">The sequence shown here is derived from an EMBL/GenBank/DDBJ whole genome shotgun (WGS) entry which is preliminary data.</text>
</comment>
<name>A0ABX1CRD6_9SPHN</name>
<dbReference type="Pfam" id="PF13202">
    <property type="entry name" value="EF-hand_5"/>
    <property type="match status" value="1"/>
</dbReference>
<reference evidence="3 4" key="1">
    <citation type="submission" date="2020-03" db="EMBL/GenBank/DDBJ databases">
        <authorList>
            <person name="Wang L."/>
            <person name="He N."/>
            <person name="Li Y."/>
            <person name="Fang Y."/>
            <person name="Zhang F."/>
        </authorList>
    </citation>
    <scope>NUCLEOTIDE SEQUENCE [LARGE SCALE GENOMIC DNA]</scope>
    <source>
        <strain evidence="3 4">36D10-4-7</strain>
    </source>
</reference>
<dbReference type="Proteomes" id="UP000732399">
    <property type="component" value="Unassembled WGS sequence"/>
</dbReference>
<dbReference type="Gene3D" id="1.10.238.10">
    <property type="entry name" value="EF-hand"/>
    <property type="match status" value="1"/>
</dbReference>
<dbReference type="PROSITE" id="PS00018">
    <property type="entry name" value="EF_HAND_1"/>
    <property type="match status" value="1"/>
</dbReference>
<dbReference type="PROSITE" id="PS50222">
    <property type="entry name" value="EF_HAND_2"/>
    <property type="match status" value="1"/>
</dbReference>
<organism evidence="3 4">
    <name type="scientific">Sphingomonas corticis</name>
    <dbReference type="NCBI Taxonomy" id="2722791"/>
    <lineage>
        <taxon>Bacteria</taxon>
        <taxon>Pseudomonadati</taxon>
        <taxon>Pseudomonadota</taxon>
        <taxon>Alphaproteobacteria</taxon>
        <taxon>Sphingomonadales</taxon>
        <taxon>Sphingomonadaceae</taxon>
        <taxon>Sphingomonas</taxon>
    </lineage>
</organism>
<sequence>MWRYLAGGAAALLMVAAGWLIFSGQARPDAVLPASAPAVRQPQAGVAGDPEAALPAAPERSREQKRFDRYDKDRNATITRDEYFAPRRKAFAKLDKDRDGRLSFDEWAVKTTDRFADADRDRSATLTAAEFATTRPKRSAKPRCVCPAAAPAETEE</sequence>
<dbReference type="EMBL" id="JAAVJH010000006">
    <property type="protein sequence ID" value="NJR79376.1"/>
    <property type="molecule type" value="Genomic_DNA"/>
</dbReference>
<protein>
    <submittedName>
        <fullName evidence="3">EF-hand domain-containing protein</fullName>
    </submittedName>
</protein>
<keyword evidence="4" id="KW-1185">Reference proteome</keyword>
<dbReference type="InterPro" id="IPR011992">
    <property type="entry name" value="EF-hand-dom_pair"/>
</dbReference>
<feature type="region of interest" description="Disordered" evidence="1">
    <location>
        <begin position="133"/>
        <end position="156"/>
    </location>
</feature>
<evidence type="ECO:0000259" key="2">
    <source>
        <dbReference type="PROSITE" id="PS50222"/>
    </source>
</evidence>
<dbReference type="SUPFAM" id="SSF47473">
    <property type="entry name" value="EF-hand"/>
    <property type="match status" value="1"/>
</dbReference>
<dbReference type="RefSeq" id="WP_168134907.1">
    <property type="nucleotide sequence ID" value="NZ_JAAVJH010000006.1"/>
</dbReference>
<feature type="region of interest" description="Disordered" evidence="1">
    <location>
        <begin position="42"/>
        <end position="66"/>
    </location>
</feature>
<evidence type="ECO:0000313" key="4">
    <source>
        <dbReference type="Proteomes" id="UP000732399"/>
    </source>
</evidence>
<dbReference type="InterPro" id="IPR002048">
    <property type="entry name" value="EF_hand_dom"/>
</dbReference>
<dbReference type="InterPro" id="IPR018247">
    <property type="entry name" value="EF_Hand_1_Ca_BS"/>
</dbReference>